<dbReference type="STRING" id="161355.PS9374_03794"/>
<organism evidence="2 3">
    <name type="scientific">Planomonospora sphaerica</name>
    <dbReference type="NCBI Taxonomy" id="161355"/>
    <lineage>
        <taxon>Bacteria</taxon>
        <taxon>Bacillati</taxon>
        <taxon>Actinomycetota</taxon>
        <taxon>Actinomycetes</taxon>
        <taxon>Streptosporangiales</taxon>
        <taxon>Streptosporangiaceae</taxon>
        <taxon>Planomonospora</taxon>
    </lineage>
</organism>
<dbReference type="InterPro" id="IPR051604">
    <property type="entry name" value="Ergot_Alk_Oxidoreductase"/>
</dbReference>
<protein>
    <submittedName>
        <fullName evidence="2">NmrA family transcriptional regulator</fullName>
    </submittedName>
</protein>
<dbReference type="Gene3D" id="3.40.50.720">
    <property type="entry name" value="NAD(P)-binding Rossmann-like Domain"/>
    <property type="match status" value="1"/>
</dbReference>
<name>A0A171DED8_9ACTN</name>
<comment type="caution">
    <text evidence="2">The sequence shown here is derived from an EMBL/GenBank/DDBJ whole genome shotgun (WGS) entry which is preliminary data.</text>
</comment>
<dbReference type="EMBL" id="BDCX01000009">
    <property type="protein sequence ID" value="GAT68133.1"/>
    <property type="molecule type" value="Genomic_DNA"/>
</dbReference>
<dbReference type="SUPFAM" id="SSF51735">
    <property type="entry name" value="NAD(P)-binding Rossmann-fold domains"/>
    <property type="match status" value="1"/>
</dbReference>
<dbReference type="Proteomes" id="UP000077701">
    <property type="component" value="Unassembled WGS sequence"/>
</dbReference>
<sequence length="290" mass="29984">MEGSGRPGLTCPMTENGTEKTTLVTGGTGKTGRRVAAGLRARGLPVRIGSRAGDPPFDWDDPGSWEPALRGAGAVYISYQPDLVAPGAVEAVGALAGRAVAAGARRLVLLSGRGEEEAERAEEAVRDSGAEWTVVRASWFCQNFDEGHLLEPVLGGVVALPAGDVAEPFVDAGDIADVAVAALTEPGHAGRVYEVTGPRLLTFADAAAEIAEASGREVRYVPVSADGYASMLVEYGVPAEEAEVLAAMFGKVLDGRNAHLGDGVRRALGRDPRDFTDYAAAAAATGVWKG</sequence>
<evidence type="ECO:0000313" key="3">
    <source>
        <dbReference type="Proteomes" id="UP000077701"/>
    </source>
</evidence>
<dbReference type="AlphaFoldDB" id="A0A171DED8"/>
<dbReference type="Gene3D" id="3.90.25.10">
    <property type="entry name" value="UDP-galactose 4-epimerase, domain 1"/>
    <property type="match status" value="1"/>
</dbReference>
<feature type="region of interest" description="Disordered" evidence="1">
    <location>
        <begin position="1"/>
        <end position="31"/>
    </location>
</feature>
<evidence type="ECO:0000256" key="1">
    <source>
        <dbReference type="SAM" id="MobiDB-lite"/>
    </source>
</evidence>
<dbReference type="InterPro" id="IPR036291">
    <property type="entry name" value="NAD(P)-bd_dom_sf"/>
</dbReference>
<reference evidence="3" key="2">
    <citation type="submission" date="2016-04" db="EMBL/GenBank/DDBJ databases">
        <title>Planomonospora sphaerica JCM9374 whole genome shotgun sequence.</title>
        <authorList>
            <person name="Suzuki T."/>
            <person name="Dohra H."/>
            <person name="Kodani S."/>
        </authorList>
    </citation>
    <scope>NUCLEOTIDE SEQUENCE [LARGE SCALE GENOMIC DNA]</scope>
    <source>
        <strain evidence="3">JCM 9374</strain>
    </source>
</reference>
<keyword evidence="3" id="KW-1185">Reference proteome</keyword>
<proteinExistence type="predicted"/>
<dbReference type="PANTHER" id="PTHR43162:SF1">
    <property type="entry name" value="PRESTALK A DIFFERENTIATION PROTEIN A"/>
    <property type="match status" value="1"/>
</dbReference>
<accession>A0A171DED8</accession>
<dbReference type="PANTHER" id="PTHR43162">
    <property type="match status" value="1"/>
</dbReference>
<reference evidence="2 3" key="1">
    <citation type="journal article" date="2016" name="Genome Announc.">
        <title>Draft Genome Sequence of Planomonospora sphaerica JCM9374, a Rare Actinomycete.</title>
        <authorList>
            <person name="Dohra H."/>
            <person name="Suzuki T."/>
            <person name="Inoue Y."/>
            <person name="Kodani S."/>
        </authorList>
    </citation>
    <scope>NUCLEOTIDE SEQUENCE [LARGE SCALE GENOMIC DNA]</scope>
    <source>
        <strain evidence="2 3">JCM 9374</strain>
    </source>
</reference>
<evidence type="ECO:0000313" key="2">
    <source>
        <dbReference type="EMBL" id="GAT68133.1"/>
    </source>
</evidence>
<gene>
    <name evidence="2" type="ORF">PS9374_03794</name>
</gene>